<proteinExistence type="predicted"/>
<evidence type="ECO:0000313" key="1">
    <source>
        <dbReference type="EMBL" id="SPO26007.1"/>
    </source>
</evidence>
<sequence length="184" mass="20960">MGTTERHQKQPTREWRSAGFARLSGATFNSTILCVWSPPPPHHHHFPHLQNFQHVSPYWLTTRALTFSLEWMNPSALLDSILLPQRPAVVSVVAIAAWYFGRENPNLPTFWWHCQPGQVGPYHRQIHVAEASAMFVYALYRGADLVTTVKWTFTQLLIGFPPTSASKRSTTKHAKCNHTATFEV</sequence>
<dbReference type="Proteomes" id="UP000324022">
    <property type="component" value="Unassembled WGS sequence"/>
</dbReference>
<gene>
    <name evidence="1" type="ORF">UTRI_02281</name>
</gene>
<keyword evidence="2" id="KW-1185">Reference proteome</keyword>
<organism evidence="1 2">
    <name type="scientific">Ustilago trichophora</name>
    <dbReference type="NCBI Taxonomy" id="86804"/>
    <lineage>
        <taxon>Eukaryota</taxon>
        <taxon>Fungi</taxon>
        <taxon>Dikarya</taxon>
        <taxon>Basidiomycota</taxon>
        <taxon>Ustilaginomycotina</taxon>
        <taxon>Ustilaginomycetes</taxon>
        <taxon>Ustilaginales</taxon>
        <taxon>Ustilaginaceae</taxon>
        <taxon>Ustilago</taxon>
    </lineage>
</organism>
<name>A0A5C3E8Q8_9BASI</name>
<accession>A0A5C3E8Q8</accession>
<reference evidence="1 2" key="1">
    <citation type="submission" date="2018-03" db="EMBL/GenBank/DDBJ databases">
        <authorList>
            <person name="Guldener U."/>
        </authorList>
    </citation>
    <scope>NUCLEOTIDE SEQUENCE [LARGE SCALE GENOMIC DNA]</scope>
    <source>
        <strain evidence="1 2">NBRC100155</strain>
    </source>
</reference>
<dbReference type="EMBL" id="OOIN01000013">
    <property type="protein sequence ID" value="SPO26007.1"/>
    <property type="molecule type" value="Genomic_DNA"/>
</dbReference>
<dbReference type="AlphaFoldDB" id="A0A5C3E8Q8"/>
<protein>
    <submittedName>
        <fullName evidence="1">Uncharacterized protein</fullName>
    </submittedName>
</protein>
<evidence type="ECO:0000313" key="2">
    <source>
        <dbReference type="Proteomes" id="UP000324022"/>
    </source>
</evidence>